<organism evidence="11 12">
    <name type="scientific">Staphylotrichum longicolle</name>
    <dbReference type="NCBI Taxonomy" id="669026"/>
    <lineage>
        <taxon>Eukaryota</taxon>
        <taxon>Fungi</taxon>
        <taxon>Dikarya</taxon>
        <taxon>Ascomycota</taxon>
        <taxon>Pezizomycotina</taxon>
        <taxon>Sordariomycetes</taxon>
        <taxon>Sordariomycetidae</taxon>
        <taxon>Sordariales</taxon>
        <taxon>Chaetomiaceae</taxon>
        <taxon>Staphylotrichum</taxon>
    </lineage>
</organism>
<evidence type="ECO:0000256" key="6">
    <source>
        <dbReference type="ARBA" id="ARBA00023065"/>
    </source>
</evidence>
<keyword evidence="4 9" id="KW-0812">Transmembrane</keyword>
<accession>A0AAD4EV81</accession>
<feature type="transmembrane region" description="Helical" evidence="9">
    <location>
        <begin position="436"/>
        <end position="459"/>
    </location>
</feature>
<dbReference type="GO" id="GO:0015297">
    <property type="term" value="F:antiporter activity"/>
    <property type="evidence" value="ECO:0007669"/>
    <property type="project" value="UniProtKB-KW"/>
</dbReference>
<evidence type="ECO:0000256" key="7">
    <source>
        <dbReference type="ARBA" id="ARBA00023136"/>
    </source>
</evidence>
<dbReference type="PANTHER" id="PTHR43562:SF2">
    <property type="entry name" value="SODIUM-HYDROGEN ANTIPORTER"/>
    <property type="match status" value="1"/>
</dbReference>
<sequence length="504" mass="52866">MAADASGAFLAYHEPNIISILTLISFFLFLAIAEWLADKVVRASLIGHIIVGLIYGVPLANILAPDWQETFLALGYIGLILIIFEGGLTIRLDLLRQNLLLSLVAALIGVLTPIALSFALLHAGFHHSPLEAFIVGTALCSTSLGTTFVVLSSASAKSAPDTADSDEGVDFSQTRIGTVLVSAAVLDDVCGLVLVSVIHNLRGIAGAGEDGGDGSGGASLGWIIGRPVLASVLMAVLTPAVAAFVAGPVYRRVSTRGVAVRLGHVFNILLMACVLGAFLAIAAYAGASVLFGAFLAGAFLSALKGGEARRAVPWFTETFDKYLGQTQKYVFQPLFFASIGFAIPFLELWTGEVIWKGVVYTLLMAFGKLIVGAVVPAWDLVSLRIKRRTSEKRHGQQTVSWAPATLLGAAMVARGEIGLLIIQIGLNETPFLSRKAFVIGVWAIVLNTIIGPVLVGSLLKRVGTAIATDARWGVQAKQASDTDGDNGGEPIETPAGTSPRPGLA</sequence>
<feature type="transmembrane region" description="Helical" evidence="9">
    <location>
        <begin position="100"/>
        <end position="120"/>
    </location>
</feature>
<keyword evidence="2" id="KW-0813">Transport</keyword>
<gene>
    <name evidence="11" type="ORF">NEMBOFW57_007857</name>
</gene>
<feature type="transmembrane region" description="Helical" evidence="9">
    <location>
        <begin position="44"/>
        <end position="64"/>
    </location>
</feature>
<reference evidence="11" key="1">
    <citation type="submission" date="2023-02" db="EMBL/GenBank/DDBJ databases">
        <authorList>
            <person name="Palmer J.M."/>
        </authorList>
    </citation>
    <scope>NUCLEOTIDE SEQUENCE</scope>
    <source>
        <strain evidence="11">FW57</strain>
    </source>
</reference>
<keyword evidence="7 9" id="KW-0472">Membrane</keyword>
<feature type="transmembrane region" description="Helical" evidence="9">
    <location>
        <begin position="358"/>
        <end position="381"/>
    </location>
</feature>
<feature type="transmembrane region" description="Helical" evidence="9">
    <location>
        <begin position="70"/>
        <end position="88"/>
    </location>
</feature>
<evidence type="ECO:0000259" key="10">
    <source>
        <dbReference type="Pfam" id="PF00999"/>
    </source>
</evidence>
<evidence type="ECO:0000313" key="11">
    <source>
        <dbReference type="EMBL" id="KAG7288326.1"/>
    </source>
</evidence>
<evidence type="ECO:0000313" key="12">
    <source>
        <dbReference type="Proteomes" id="UP001197093"/>
    </source>
</evidence>
<feature type="transmembrane region" description="Helical" evidence="9">
    <location>
        <begin position="132"/>
        <end position="151"/>
    </location>
</feature>
<keyword evidence="12" id="KW-1185">Reference proteome</keyword>
<feature type="transmembrane region" description="Helical" evidence="9">
    <location>
        <begin position="228"/>
        <end position="249"/>
    </location>
</feature>
<feature type="region of interest" description="Disordered" evidence="8">
    <location>
        <begin position="476"/>
        <end position="504"/>
    </location>
</feature>
<evidence type="ECO:0000256" key="4">
    <source>
        <dbReference type="ARBA" id="ARBA00022692"/>
    </source>
</evidence>
<feature type="transmembrane region" description="Helical" evidence="9">
    <location>
        <begin position="269"/>
        <end position="300"/>
    </location>
</feature>
<dbReference type="Proteomes" id="UP001197093">
    <property type="component" value="Unassembled WGS sequence"/>
</dbReference>
<proteinExistence type="predicted"/>
<feature type="transmembrane region" description="Helical" evidence="9">
    <location>
        <begin position="401"/>
        <end position="424"/>
    </location>
</feature>
<dbReference type="PANTHER" id="PTHR43562">
    <property type="entry name" value="NAPA-TYPE SODIUM/HYDROGEN ANTIPORTER"/>
    <property type="match status" value="1"/>
</dbReference>
<keyword evidence="3" id="KW-0050">Antiport</keyword>
<feature type="domain" description="Cation/H+ exchanger transmembrane" evidence="10">
    <location>
        <begin position="31"/>
        <end position="460"/>
    </location>
</feature>
<feature type="transmembrane region" description="Helical" evidence="9">
    <location>
        <begin position="329"/>
        <end position="346"/>
    </location>
</feature>
<evidence type="ECO:0000256" key="3">
    <source>
        <dbReference type="ARBA" id="ARBA00022449"/>
    </source>
</evidence>
<evidence type="ECO:0000256" key="5">
    <source>
        <dbReference type="ARBA" id="ARBA00022989"/>
    </source>
</evidence>
<keyword evidence="6" id="KW-0406">Ion transport</keyword>
<dbReference type="AlphaFoldDB" id="A0AAD4EV81"/>
<comment type="caution">
    <text evidence="11">The sequence shown here is derived from an EMBL/GenBank/DDBJ whole genome shotgun (WGS) entry which is preliminary data.</text>
</comment>
<dbReference type="EMBL" id="JAHCVI010000003">
    <property type="protein sequence ID" value="KAG7288326.1"/>
    <property type="molecule type" value="Genomic_DNA"/>
</dbReference>
<evidence type="ECO:0000256" key="8">
    <source>
        <dbReference type="SAM" id="MobiDB-lite"/>
    </source>
</evidence>
<dbReference type="InterPro" id="IPR006153">
    <property type="entry name" value="Cation/H_exchanger_TM"/>
</dbReference>
<comment type="subcellular location">
    <subcellularLocation>
        <location evidence="1">Membrane</location>
        <topology evidence="1">Multi-pass membrane protein</topology>
    </subcellularLocation>
</comment>
<dbReference type="GO" id="GO:0016020">
    <property type="term" value="C:membrane"/>
    <property type="evidence" value="ECO:0007669"/>
    <property type="project" value="UniProtKB-SubCell"/>
</dbReference>
<dbReference type="Gene3D" id="1.20.1530.20">
    <property type="match status" value="1"/>
</dbReference>
<name>A0AAD4EV81_9PEZI</name>
<dbReference type="InterPro" id="IPR038770">
    <property type="entry name" value="Na+/solute_symporter_sf"/>
</dbReference>
<evidence type="ECO:0000256" key="1">
    <source>
        <dbReference type="ARBA" id="ARBA00004141"/>
    </source>
</evidence>
<dbReference type="GO" id="GO:1902600">
    <property type="term" value="P:proton transmembrane transport"/>
    <property type="evidence" value="ECO:0007669"/>
    <property type="project" value="InterPro"/>
</dbReference>
<evidence type="ECO:0000256" key="2">
    <source>
        <dbReference type="ARBA" id="ARBA00022448"/>
    </source>
</evidence>
<dbReference type="Pfam" id="PF00999">
    <property type="entry name" value="Na_H_Exchanger"/>
    <property type="match status" value="1"/>
</dbReference>
<protein>
    <recommendedName>
        <fullName evidence="10">Cation/H+ exchanger transmembrane domain-containing protein</fullName>
    </recommendedName>
</protein>
<evidence type="ECO:0000256" key="9">
    <source>
        <dbReference type="SAM" id="Phobius"/>
    </source>
</evidence>
<keyword evidence="5 9" id="KW-1133">Transmembrane helix</keyword>
<feature type="transmembrane region" description="Helical" evidence="9">
    <location>
        <begin position="17"/>
        <end position="37"/>
    </location>
</feature>